<evidence type="ECO:0000313" key="2">
    <source>
        <dbReference type="Proteomes" id="UP001367508"/>
    </source>
</evidence>
<organism evidence="1 2">
    <name type="scientific">Canavalia gladiata</name>
    <name type="common">Sword bean</name>
    <name type="synonym">Dolichos gladiatus</name>
    <dbReference type="NCBI Taxonomy" id="3824"/>
    <lineage>
        <taxon>Eukaryota</taxon>
        <taxon>Viridiplantae</taxon>
        <taxon>Streptophyta</taxon>
        <taxon>Embryophyta</taxon>
        <taxon>Tracheophyta</taxon>
        <taxon>Spermatophyta</taxon>
        <taxon>Magnoliopsida</taxon>
        <taxon>eudicotyledons</taxon>
        <taxon>Gunneridae</taxon>
        <taxon>Pentapetalae</taxon>
        <taxon>rosids</taxon>
        <taxon>fabids</taxon>
        <taxon>Fabales</taxon>
        <taxon>Fabaceae</taxon>
        <taxon>Papilionoideae</taxon>
        <taxon>50 kb inversion clade</taxon>
        <taxon>NPAAA clade</taxon>
        <taxon>indigoferoid/millettioid clade</taxon>
        <taxon>Phaseoleae</taxon>
        <taxon>Canavalia</taxon>
    </lineage>
</organism>
<protein>
    <submittedName>
        <fullName evidence="1">Uncharacterized protein</fullName>
    </submittedName>
</protein>
<keyword evidence="2" id="KW-1185">Reference proteome</keyword>
<dbReference type="EMBL" id="JAYMYQ010000005">
    <property type="protein sequence ID" value="KAK7328429.1"/>
    <property type="molecule type" value="Genomic_DNA"/>
</dbReference>
<reference evidence="1 2" key="1">
    <citation type="submission" date="2024-01" db="EMBL/GenBank/DDBJ databases">
        <title>The genomes of 5 underutilized Papilionoideae crops provide insights into root nodulation and disease resistanc.</title>
        <authorList>
            <person name="Jiang F."/>
        </authorList>
    </citation>
    <scope>NUCLEOTIDE SEQUENCE [LARGE SCALE GENOMIC DNA]</scope>
    <source>
        <strain evidence="1">LVBAO_FW01</strain>
        <tissue evidence="1">Leaves</tissue>
    </source>
</reference>
<dbReference type="Proteomes" id="UP001367508">
    <property type="component" value="Unassembled WGS sequence"/>
</dbReference>
<evidence type="ECO:0000313" key="1">
    <source>
        <dbReference type="EMBL" id="KAK7328429.1"/>
    </source>
</evidence>
<dbReference type="AlphaFoldDB" id="A0AAN9QB36"/>
<sequence length="142" mass="15016">MGIMEVLSIPFNSPSESGMGAKDGSVACAAVVDMDADCLTVNGDATPSEGFTEDTVAILARSSSSRRGSIWFESSVITNFLANTTSLTALGSILTGDANICKHDLVNLDYLSPQWHCSKQSELYVVGLRYVSAGSQALDWVT</sequence>
<name>A0AAN9QB36_CANGL</name>
<gene>
    <name evidence="1" type="ORF">VNO77_22535</name>
</gene>
<proteinExistence type="predicted"/>
<accession>A0AAN9QB36</accession>
<comment type="caution">
    <text evidence="1">The sequence shown here is derived from an EMBL/GenBank/DDBJ whole genome shotgun (WGS) entry which is preliminary data.</text>
</comment>